<dbReference type="WBParaSite" id="SSTP_0000863100.1">
    <property type="protein sequence ID" value="SSTP_0000863100.1"/>
    <property type="gene ID" value="SSTP_0000863100"/>
</dbReference>
<keyword evidence="2" id="KW-1185">Reference proteome</keyword>
<evidence type="ECO:0000313" key="4">
    <source>
        <dbReference type="WBParaSite" id="TCONS_00017078.p1"/>
    </source>
</evidence>
<evidence type="ECO:0000313" key="2">
    <source>
        <dbReference type="Proteomes" id="UP000035681"/>
    </source>
</evidence>
<feature type="signal peptide" evidence="1">
    <location>
        <begin position="1"/>
        <end position="21"/>
    </location>
</feature>
<sequence>MQNSTFICLIFIFVLFTKTQSYLFDKVLTLSPMTIEENRNDVIQDQLNTPLSNKLNNYKASKNFNYGVNNNQVKHPYPFLYESSDTIDPLNTALPLDTIYIPTTYNKNKNGYIKKSLKKFHSSQSRNCFFSPINCMIQHDVNKFRKMIDLSP</sequence>
<evidence type="ECO:0000313" key="3">
    <source>
        <dbReference type="WBParaSite" id="SSTP_0000863100.1"/>
    </source>
</evidence>
<dbReference type="Proteomes" id="UP000035681">
    <property type="component" value="Unplaced"/>
</dbReference>
<name>A0A0K0EGM0_STRER</name>
<reference evidence="3" key="1">
    <citation type="submission" date="2015-08" db="UniProtKB">
        <authorList>
            <consortium name="WormBaseParasite"/>
        </authorList>
    </citation>
    <scope>IDENTIFICATION</scope>
</reference>
<protein>
    <submittedName>
        <fullName evidence="4">MAM domain-containing protein</fullName>
    </submittedName>
</protein>
<dbReference type="WBParaSite" id="TCONS_00017078.p1">
    <property type="protein sequence ID" value="TCONS_00017078.p1"/>
    <property type="gene ID" value="XLOC_011201"/>
</dbReference>
<keyword evidence="1" id="KW-0732">Signal</keyword>
<dbReference type="AlphaFoldDB" id="A0A0K0EGM0"/>
<evidence type="ECO:0000256" key="1">
    <source>
        <dbReference type="SAM" id="SignalP"/>
    </source>
</evidence>
<feature type="chain" id="PRO_5005328006" evidence="1">
    <location>
        <begin position="22"/>
        <end position="152"/>
    </location>
</feature>
<organism evidence="3">
    <name type="scientific">Strongyloides stercoralis</name>
    <name type="common">Threadworm</name>
    <dbReference type="NCBI Taxonomy" id="6248"/>
    <lineage>
        <taxon>Eukaryota</taxon>
        <taxon>Metazoa</taxon>
        <taxon>Ecdysozoa</taxon>
        <taxon>Nematoda</taxon>
        <taxon>Chromadorea</taxon>
        <taxon>Rhabditida</taxon>
        <taxon>Tylenchina</taxon>
        <taxon>Panagrolaimomorpha</taxon>
        <taxon>Strongyloidoidea</taxon>
        <taxon>Strongyloididae</taxon>
        <taxon>Strongyloides</taxon>
    </lineage>
</organism>
<proteinExistence type="predicted"/>
<accession>A0A0K0EGM0</accession>